<dbReference type="RefSeq" id="WP_341836574.1">
    <property type="nucleotide sequence ID" value="NZ_CP149822.1"/>
</dbReference>
<feature type="domain" description="HTH lysR-type" evidence="5">
    <location>
        <begin position="6"/>
        <end position="58"/>
    </location>
</feature>
<dbReference type="Pfam" id="PF03466">
    <property type="entry name" value="LysR_substrate"/>
    <property type="match status" value="1"/>
</dbReference>
<dbReference type="PANTHER" id="PTHR30126">
    <property type="entry name" value="HTH-TYPE TRANSCRIPTIONAL REGULATOR"/>
    <property type="match status" value="1"/>
</dbReference>
<protein>
    <submittedName>
        <fullName evidence="6">LysR family transcriptional regulator</fullName>
    </submittedName>
</protein>
<dbReference type="Gene3D" id="1.10.10.10">
    <property type="entry name" value="Winged helix-like DNA-binding domain superfamily/Winged helix DNA-binding domain"/>
    <property type="match status" value="1"/>
</dbReference>
<reference evidence="7" key="1">
    <citation type="submission" date="2024-03" db="EMBL/GenBank/DDBJ databases">
        <title>Chitinophaga horti sp. nov., isolated from garden soil.</title>
        <authorList>
            <person name="Lee D.S."/>
            <person name="Han D.M."/>
            <person name="Baek J.H."/>
            <person name="Choi D.G."/>
            <person name="Jeon J.H."/>
            <person name="Jeon C.O."/>
        </authorList>
    </citation>
    <scope>NUCLEOTIDE SEQUENCE [LARGE SCALE GENOMIC DNA]</scope>
    <source>
        <strain evidence="7">GPA1</strain>
    </source>
</reference>
<evidence type="ECO:0000313" key="6">
    <source>
        <dbReference type="EMBL" id="WZN41726.1"/>
    </source>
</evidence>
<gene>
    <name evidence="6" type="ORF">WJU16_01570</name>
</gene>
<evidence type="ECO:0000256" key="3">
    <source>
        <dbReference type="ARBA" id="ARBA00023125"/>
    </source>
</evidence>
<sequence length="296" mass="33407">MFDFRLKVFHTVAKRLSFTKAAEELFISQPAVTKHIHGLEEQLGLALFERIGNRIRLTQGGKLLQQYASQIFLLYGNMEYDLHQLKQDSGGLLNIGASSTIAQYYLPGVLARFNQEHPAIRTSLINGNTEQIEQALLDKDIEVGIIEGYSRNPQLKYTELAKDEIALICNARFKPPGKGPLTTDDLRKIPLLVREHGSGTLEVIVNEVKKLDLKLTDLNVLMHMGSSEGIKSYLREAPCAAFLSLRAVQAELDSGTLKVLPVKQFKLIRKYHFIHPQGQQHKLAQLFMKFARKQSD</sequence>
<proteinExistence type="inferred from homology"/>
<dbReference type="SUPFAM" id="SSF53850">
    <property type="entry name" value="Periplasmic binding protein-like II"/>
    <property type="match status" value="1"/>
</dbReference>
<evidence type="ECO:0000259" key="5">
    <source>
        <dbReference type="PROSITE" id="PS50931"/>
    </source>
</evidence>
<dbReference type="Proteomes" id="UP001485459">
    <property type="component" value="Chromosome"/>
</dbReference>
<name>A0ABZ2YS16_9BACT</name>
<comment type="similarity">
    <text evidence="1">Belongs to the LysR transcriptional regulatory family.</text>
</comment>
<keyword evidence="3" id="KW-0238">DNA-binding</keyword>
<dbReference type="InterPro" id="IPR036390">
    <property type="entry name" value="WH_DNA-bd_sf"/>
</dbReference>
<evidence type="ECO:0000313" key="7">
    <source>
        <dbReference type="Proteomes" id="UP001485459"/>
    </source>
</evidence>
<organism evidence="6 7">
    <name type="scientific">Chitinophaga pollutisoli</name>
    <dbReference type="NCBI Taxonomy" id="3133966"/>
    <lineage>
        <taxon>Bacteria</taxon>
        <taxon>Pseudomonadati</taxon>
        <taxon>Bacteroidota</taxon>
        <taxon>Chitinophagia</taxon>
        <taxon>Chitinophagales</taxon>
        <taxon>Chitinophagaceae</taxon>
        <taxon>Chitinophaga</taxon>
    </lineage>
</organism>
<dbReference type="PRINTS" id="PR00039">
    <property type="entry name" value="HTHLYSR"/>
</dbReference>
<dbReference type="SUPFAM" id="SSF46785">
    <property type="entry name" value="Winged helix' DNA-binding domain"/>
    <property type="match status" value="1"/>
</dbReference>
<accession>A0ABZ2YS16</accession>
<dbReference type="EMBL" id="CP149822">
    <property type="protein sequence ID" value="WZN41726.1"/>
    <property type="molecule type" value="Genomic_DNA"/>
</dbReference>
<keyword evidence="2" id="KW-0805">Transcription regulation</keyword>
<dbReference type="Gene3D" id="3.40.190.290">
    <property type="match status" value="1"/>
</dbReference>
<dbReference type="InterPro" id="IPR005119">
    <property type="entry name" value="LysR_subst-bd"/>
</dbReference>
<dbReference type="PANTHER" id="PTHR30126:SF39">
    <property type="entry name" value="HTH-TYPE TRANSCRIPTIONAL REGULATOR CYSL"/>
    <property type="match status" value="1"/>
</dbReference>
<dbReference type="PROSITE" id="PS50931">
    <property type="entry name" value="HTH_LYSR"/>
    <property type="match status" value="1"/>
</dbReference>
<dbReference type="Pfam" id="PF00126">
    <property type="entry name" value="HTH_1"/>
    <property type="match status" value="1"/>
</dbReference>
<evidence type="ECO:0000256" key="4">
    <source>
        <dbReference type="ARBA" id="ARBA00023163"/>
    </source>
</evidence>
<keyword evidence="4" id="KW-0804">Transcription</keyword>
<keyword evidence="7" id="KW-1185">Reference proteome</keyword>
<evidence type="ECO:0000256" key="1">
    <source>
        <dbReference type="ARBA" id="ARBA00009437"/>
    </source>
</evidence>
<dbReference type="InterPro" id="IPR000847">
    <property type="entry name" value="LysR_HTH_N"/>
</dbReference>
<evidence type="ECO:0000256" key="2">
    <source>
        <dbReference type="ARBA" id="ARBA00023015"/>
    </source>
</evidence>
<dbReference type="InterPro" id="IPR036388">
    <property type="entry name" value="WH-like_DNA-bd_sf"/>
</dbReference>